<evidence type="ECO:0000256" key="1">
    <source>
        <dbReference type="SAM" id="MobiDB-lite"/>
    </source>
</evidence>
<accession>O01567</accession>
<keyword evidence="3" id="KW-1185">Reference proteome</keyword>
<feature type="compositionally biased region" description="Basic and acidic residues" evidence="1">
    <location>
        <begin position="664"/>
        <end position="694"/>
    </location>
</feature>
<feature type="region of interest" description="Disordered" evidence="1">
    <location>
        <begin position="109"/>
        <end position="135"/>
    </location>
</feature>
<dbReference type="EMBL" id="BX284601">
    <property type="protein sequence ID" value="CCD68504.2"/>
    <property type="molecule type" value="Genomic_DNA"/>
</dbReference>
<gene>
    <name evidence="2" type="ORF">CELE_F48A9.2</name>
    <name evidence="2 4" type="ORF">F48A9.2</name>
</gene>
<dbReference type="Proteomes" id="UP000001940">
    <property type="component" value="Chromosome I"/>
</dbReference>
<feature type="compositionally biased region" description="Basic and acidic residues" evidence="1">
    <location>
        <begin position="707"/>
        <end position="726"/>
    </location>
</feature>
<dbReference type="PIR" id="T34424">
    <property type="entry name" value="T34424"/>
</dbReference>
<feature type="compositionally biased region" description="Pro residues" evidence="1">
    <location>
        <begin position="126"/>
        <end position="135"/>
    </location>
</feature>
<dbReference type="WormBase" id="F48A9.2">
    <property type="protein sequence ID" value="CE52926"/>
    <property type="gene ID" value="WBGene00018582"/>
</dbReference>
<feature type="region of interest" description="Disordered" evidence="1">
    <location>
        <begin position="655"/>
        <end position="726"/>
    </location>
</feature>
<feature type="region of interest" description="Disordered" evidence="1">
    <location>
        <begin position="348"/>
        <end position="429"/>
    </location>
</feature>
<name>O01567_CAEEL</name>
<organism evidence="2 3">
    <name type="scientific">Caenorhabditis elegans</name>
    <dbReference type="NCBI Taxonomy" id="6239"/>
    <lineage>
        <taxon>Eukaryota</taxon>
        <taxon>Metazoa</taxon>
        <taxon>Ecdysozoa</taxon>
        <taxon>Nematoda</taxon>
        <taxon>Chromadorea</taxon>
        <taxon>Rhabditida</taxon>
        <taxon>Rhabditina</taxon>
        <taxon>Rhabditomorpha</taxon>
        <taxon>Rhabditoidea</taxon>
        <taxon>Rhabditidae</taxon>
        <taxon>Peloderinae</taxon>
        <taxon>Caenorhabditis</taxon>
    </lineage>
</organism>
<dbReference type="FunCoup" id="O01567">
    <property type="interactions" value="965"/>
</dbReference>
<dbReference type="AGR" id="WB:WBGene00018582"/>
<dbReference type="InParanoid" id="O01567"/>
<dbReference type="HOGENOM" id="CLU_1205706_0_0_1"/>
<feature type="compositionally biased region" description="Low complexity" evidence="1">
    <location>
        <begin position="52"/>
        <end position="70"/>
    </location>
</feature>
<reference evidence="2 3" key="1">
    <citation type="journal article" date="1998" name="Science">
        <title>Genome sequence of the nematode C. elegans: a platform for investigating biology.</title>
        <authorList>
            <consortium name="The C. elegans sequencing consortium"/>
            <person name="Sulson J.E."/>
            <person name="Waterston R."/>
        </authorList>
    </citation>
    <scope>NUCLEOTIDE SEQUENCE [LARGE SCALE GENOMIC DNA]</scope>
    <source>
        <strain evidence="2 3">Bristol N2</strain>
    </source>
</reference>
<feature type="region of interest" description="Disordered" evidence="1">
    <location>
        <begin position="318"/>
        <end position="337"/>
    </location>
</feature>
<dbReference type="PaxDb" id="6239-D2092.6"/>
<dbReference type="OrthoDB" id="5872626at2759"/>
<dbReference type="eggNOG" id="ENOG502T37A">
    <property type="taxonomic scope" value="Eukaryota"/>
</dbReference>
<dbReference type="UCSC" id="F48A9.2">
    <property type="organism name" value="c. elegans"/>
</dbReference>
<feature type="compositionally biased region" description="Polar residues" evidence="1">
    <location>
        <begin position="416"/>
        <end position="429"/>
    </location>
</feature>
<evidence type="ECO:0000313" key="3">
    <source>
        <dbReference type="Proteomes" id="UP000001940"/>
    </source>
</evidence>
<dbReference type="Bgee" id="WBGene00018582">
    <property type="expression patterns" value="Expressed in pharyngeal muscle cell (C elegans) and 3 other cell types or tissues"/>
</dbReference>
<sequence>MRGSHGYPPSRGNYDTYSSPSGGHGQMVINMKTTVTTSGGQHNGLVVHSAIQSASPSTSQSSWMSPYSESPSRRLEDSLDMMRSNTSLHRSSPLPIQMVPSTSRETLISVGREGSSRRENGYIGTPPKPPSPPPSPIYSFKGRDSPPDEFIQPTKLVLNVFRPKHQELSWQTPISRSLVTHDPSTGGIQLSKKNAMLNDAVTTTTTVEVFRAPTNTDMISLTPASNGGPPLLVRTNGPQYEQWNDRRVQTMMVDDDRRDLAKGVQWKERLIEESDRRYRDNGSDFYDEITEPTQFIHHDYRPKPLGFQTITHPIIMTGSRDDLRSQPPQYPAPLSPLYIVPDRHRNIANSVSPGQYSRRSNGYEDRRKDTEELRDERKRENEQNQNRERYHHRRSKSSNRDDASVSHRSLRHRSMSPASRRSFGTSLGGSQEEILMERVIDELEMISSPLAESEDSLISEMSTKNDVARSSWLEYRGIRRRIEDGNESDFEDDSEVYGPPPIPERDYSRLRPLAYRKRGEEFPMRRSKSYERPNVTRLPEKKWIRNTRSLVDKSRKINPIYATPIRKKITSKASVEPPIIEEFSEEVPRYVRPLKTFKSSEEIIIEEKEKENKKEEMKVIPVIDMSTEVEFSSKVERSIGKLAREDSLTSLLKRQLSSKNRRKNREELPEYVEPKDPIMKELQEFLKIEPKSSEENSNSQNSTLTSIEKERKEESEEKEKAVQADEHRLIVRGWQELLKSSSSSSSSSTTSTNV</sequence>
<feature type="compositionally biased region" description="Polar residues" evidence="1">
    <location>
        <begin position="348"/>
        <end position="360"/>
    </location>
</feature>
<dbReference type="AlphaFoldDB" id="O01567"/>
<dbReference type="SMR" id="O01567"/>
<feature type="region of interest" description="Disordered" evidence="1">
    <location>
        <begin position="52"/>
        <end position="75"/>
    </location>
</feature>
<feature type="region of interest" description="Disordered" evidence="1">
    <location>
        <begin position="1"/>
        <end position="27"/>
    </location>
</feature>
<evidence type="ECO:0000313" key="2">
    <source>
        <dbReference type="EMBL" id="CCD68504.2"/>
    </source>
</evidence>
<protein>
    <submittedName>
        <fullName evidence="2">SH2 domain-containing protein</fullName>
    </submittedName>
</protein>
<evidence type="ECO:0000313" key="4">
    <source>
        <dbReference type="WormBase" id="F48A9.2"/>
    </source>
</evidence>
<proteinExistence type="predicted"/>
<feature type="compositionally biased region" description="Basic and acidic residues" evidence="1">
    <location>
        <begin position="361"/>
        <end position="388"/>
    </location>
</feature>